<organism evidence="2 3">
    <name type="scientific">Eiseniibacteriota bacterium</name>
    <dbReference type="NCBI Taxonomy" id="2212470"/>
    <lineage>
        <taxon>Bacteria</taxon>
        <taxon>Candidatus Eiseniibacteriota</taxon>
    </lineage>
</organism>
<comment type="caution">
    <text evidence="2">The sequence shown here is derived from an EMBL/GenBank/DDBJ whole genome shotgun (WGS) entry which is preliminary data.</text>
</comment>
<keyword evidence="1" id="KW-0472">Membrane</keyword>
<dbReference type="AlphaFoldDB" id="A0A956NIU5"/>
<accession>A0A956NIU5</accession>
<gene>
    <name evidence="2" type="ORF">KDA27_26520</name>
</gene>
<sequence length="137" mass="14615">MTMRRNRLAYAAVIPVVIAAGLASRSSLADHLPAVVATYAGDTLWALMVFLVLAFVFPRSPTAVVAATALGISFAVEFSQLYQAGWIDRIRDTRLGALSLGSGFKGSDLLCYTAGVLIGVLGERLCERIGRLSNVVR</sequence>
<protein>
    <submittedName>
        <fullName evidence="2">DUF2809 domain-containing protein</fullName>
    </submittedName>
</protein>
<dbReference type="InterPro" id="IPR021257">
    <property type="entry name" value="DUF2809"/>
</dbReference>
<name>A0A956NIU5_UNCEI</name>
<feature type="transmembrane region" description="Helical" evidence="1">
    <location>
        <begin position="102"/>
        <end position="122"/>
    </location>
</feature>
<dbReference type="Proteomes" id="UP000739538">
    <property type="component" value="Unassembled WGS sequence"/>
</dbReference>
<reference evidence="2" key="2">
    <citation type="journal article" date="2021" name="Microbiome">
        <title>Successional dynamics and alternative stable states in a saline activated sludge microbial community over 9 years.</title>
        <authorList>
            <person name="Wang Y."/>
            <person name="Ye J."/>
            <person name="Ju F."/>
            <person name="Liu L."/>
            <person name="Boyd J.A."/>
            <person name="Deng Y."/>
            <person name="Parks D.H."/>
            <person name="Jiang X."/>
            <person name="Yin X."/>
            <person name="Woodcroft B.J."/>
            <person name="Tyson G.W."/>
            <person name="Hugenholtz P."/>
            <person name="Polz M.F."/>
            <person name="Zhang T."/>
        </authorList>
    </citation>
    <scope>NUCLEOTIDE SEQUENCE</scope>
    <source>
        <strain evidence="2">HKST-UBA02</strain>
    </source>
</reference>
<evidence type="ECO:0000313" key="2">
    <source>
        <dbReference type="EMBL" id="MCA9759376.1"/>
    </source>
</evidence>
<dbReference type="Pfam" id="PF10990">
    <property type="entry name" value="DUF2809"/>
    <property type="match status" value="1"/>
</dbReference>
<proteinExistence type="predicted"/>
<dbReference type="EMBL" id="JAGQHS010000327">
    <property type="protein sequence ID" value="MCA9759376.1"/>
    <property type="molecule type" value="Genomic_DNA"/>
</dbReference>
<keyword evidence="1" id="KW-1133">Transmembrane helix</keyword>
<reference evidence="2" key="1">
    <citation type="submission" date="2020-04" db="EMBL/GenBank/DDBJ databases">
        <authorList>
            <person name="Zhang T."/>
        </authorList>
    </citation>
    <scope>NUCLEOTIDE SEQUENCE</scope>
    <source>
        <strain evidence="2">HKST-UBA02</strain>
    </source>
</reference>
<evidence type="ECO:0000313" key="3">
    <source>
        <dbReference type="Proteomes" id="UP000739538"/>
    </source>
</evidence>
<feature type="transmembrane region" description="Helical" evidence="1">
    <location>
        <begin position="39"/>
        <end position="57"/>
    </location>
</feature>
<keyword evidence="1" id="KW-0812">Transmembrane</keyword>
<feature type="transmembrane region" description="Helical" evidence="1">
    <location>
        <begin position="64"/>
        <end position="82"/>
    </location>
</feature>
<evidence type="ECO:0000256" key="1">
    <source>
        <dbReference type="SAM" id="Phobius"/>
    </source>
</evidence>